<name>A0A3M5UUJ8_PSESX</name>
<protein>
    <submittedName>
        <fullName evidence="1">Uncharacterized protein</fullName>
    </submittedName>
</protein>
<dbReference type="EMBL" id="RBUA01001135">
    <property type="protein sequence ID" value="RMU49008.1"/>
    <property type="molecule type" value="Genomic_DNA"/>
</dbReference>
<dbReference type="Proteomes" id="UP000280395">
    <property type="component" value="Unassembled WGS sequence"/>
</dbReference>
<organism evidence="1 2">
    <name type="scientific">Pseudomonas syringae pv. avii</name>
    <dbReference type="NCBI Taxonomy" id="663959"/>
    <lineage>
        <taxon>Bacteria</taxon>
        <taxon>Pseudomonadati</taxon>
        <taxon>Pseudomonadota</taxon>
        <taxon>Gammaproteobacteria</taxon>
        <taxon>Pseudomonadales</taxon>
        <taxon>Pseudomonadaceae</taxon>
        <taxon>Pseudomonas</taxon>
        <taxon>Pseudomonas syringae</taxon>
    </lineage>
</organism>
<gene>
    <name evidence="1" type="ORF">ALP29_200822</name>
</gene>
<reference evidence="1 2" key="1">
    <citation type="submission" date="2018-08" db="EMBL/GenBank/DDBJ databases">
        <title>Recombination of ecologically and evolutionarily significant loci maintains genetic cohesion in the Pseudomonas syringae species complex.</title>
        <authorList>
            <person name="Dillon M."/>
            <person name="Thakur S."/>
            <person name="Almeida R.N.D."/>
            <person name="Weir B.S."/>
            <person name="Guttman D.S."/>
        </authorList>
    </citation>
    <scope>NUCLEOTIDE SEQUENCE [LARGE SCALE GENOMIC DNA]</scope>
    <source>
        <strain evidence="1 2">ICMP 14479</strain>
    </source>
</reference>
<sequence>MMHDLQPPMPFKRRVRRTLQRMLAGRRWPAEGENEFFRKAVRRHELFWCSRDI</sequence>
<dbReference type="AlphaFoldDB" id="A0A3M5UUJ8"/>
<comment type="caution">
    <text evidence="1">The sequence shown here is derived from an EMBL/GenBank/DDBJ whole genome shotgun (WGS) entry which is preliminary data.</text>
</comment>
<proteinExistence type="predicted"/>
<evidence type="ECO:0000313" key="2">
    <source>
        <dbReference type="Proteomes" id="UP000280395"/>
    </source>
</evidence>
<evidence type="ECO:0000313" key="1">
    <source>
        <dbReference type="EMBL" id="RMU49008.1"/>
    </source>
</evidence>
<accession>A0A3M5UUJ8</accession>